<organism evidence="3 4">
    <name type="scientific">Shewanella atlantica</name>
    <dbReference type="NCBI Taxonomy" id="271099"/>
    <lineage>
        <taxon>Bacteria</taxon>
        <taxon>Pseudomonadati</taxon>
        <taxon>Pseudomonadota</taxon>
        <taxon>Gammaproteobacteria</taxon>
        <taxon>Alteromonadales</taxon>
        <taxon>Shewanellaceae</taxon>
        <taxon>Shewanella</taxon>
    </lineage>
</organism>
<evidence type="ECO:0000256" key="1">
    <source>
        <dbReference type="ARBA" id="ARBA00022643"/>
    </source>
</evidence>
<dbReference type="InterPro" id="IPR050712">
    <property type="entry name" value="NAD(P)H-dep_reductase"/>
</dbReference>
<accession>A0A431WHL5</accession>
<name>A0A431WHL5_9GAMM</name>
<reference evidence="3 4" key="1">
    <citation type="submission" date="2018-12" db="EMBL/GenBank/DDBJ databases">
        <authorList>
            <person name="Yu L."/>
        </authorList>
    </citation>
    <scope>NUCLEOTIDE SEQUENCE [LARGE SCALE GENOMIC DNA]</scope>
    <source>
        <strain evidence="3 4">HAW-EB5</strain>
    </source>
</reference>
<keyword evidence="1" id="KW-0285">Flavoprotein</keyword>
<gene>
    <name evidence="3" type="ORF">EKG39_04095</name>
</gene>
<protein>
    <submittedName>
        <fullName evidence="3">NADPH-dependent oxidoreductase</fullName>
    </submittedName>
</protein>
<dbReference type="Gene3D" id="3.40.50.360">
    <property type="match status" value="1"/>
</dbReference>
<dbReference type="RefSeq" id="WP_126504451.1">
    <property type="nucleotide sequence ID" value="NZ_RXNV01000001.1"/>
</dbReference>
<dbReference type="EMBL" id="RXNV01000001">
    <property type="protein sequence ID" value="RTR34845.1"/>
    <property type="molecule type" value="Genomic_DNA"/>
</dbReference>
<dbReference type="InterPro" id="IPR029039">
    <property type="entry name" value="Flavoprotein-like_sf"/>
</dbReference>
<dbReference type="GO" id="GO:0016491">
    <property type="term" value="F:oxidoreductase activity"/>
    <property type="evidence" value="ECO:0007669"/>
    <property type="project" value="InterPro"/>
</dbReference>
<dbReference type="PANTHER" id="PTHR30543">
    <property type="entry name" value="CHROMATE REDUCTASE"/>
    <property type="match status" value="1"/>
</dbReference>
<dbReference type="OrthoDB" id="5563352at2"/>
<dbReference type="Pfam" id="PF03358">
    <property type="entry name" value="FMN_red"/>
    <property type="match status" value="1"/>
</dbReference>
<dbReference type="Proteomes" id="UP000282060">
    <property type="component" value="Unassembled WGS sequence"/>
</dbReference>
<sequence length="222" mass="24811">MRLLIVSGSQRAQSQSAKVAKYMSSVATGYSEVSHIELCRFDLPFWDGEPESKSGEGNPWAMISYKVRRADALILITPEWGGMASPLLKNFLLMCNNQDTAHKPALLVSVVSGISGAYPIAELRMNALKNNKLVALPDHLIIRNVTEVLNTPPLLASSSLDAELDIECELGREFESEREIDLRARIDYSLHMLHQYSGALVGIRERHESTPYPKQQEYCYGM</sequence>
<dbReference type="SUPFAM" id="SSF52218">
    <property type="entry name" value="Flavoproteins"/>
    <property type="match status" value="1"/>
</dbReference>
<evidence type="ECO:0000313" key="4">
    <source>
        <dbReference type="Proteomes" id="UP000282060"/>
    </source>
</evidence>
<feature type="domain" description="NADPH-dependent FMN reductase-like" evidence="2">
    <location>
        <begin position="1"/>
        <end position="144"/>
    </location>
</feature>
<keyword evidence="1" id="KW-0288">FMN</keyword>
<dbReference type="AlphaFoldDB" id="A0A431WHL5"/>
<proteinExistence type="predicted"/>
<evidence type="ECO:0000313" key="3">
    <source>
        <dbReference type="EMBL" id="RTR34845.1"/>
    </source>
</evidence>
<comment type="caution">
    <text evidence="3">The sequence shown here is derived from an EMBL/GenBank/DDBJ whole genome shotgun (WGS) entry which is preliminary data.</text>
</comment>
<evidence type="ECO:0000259" key="2">
    <source>
        <dbReference type="Pfam" id="PF03358"/>
    </source>
</evidence>
<dbReference type="GO" id="GO:0010181">
    <property type="term" value="F:FMN binding"/>
    <property type="evidence" value="ECO:0007669"/>
    <property type="project" value="TreeGrafter"/>
</dbReference>
<dbReference type="GO" id="GO:0005829">
    <property type="term" value="C:cytosol"/>
    <property type="evidence" value="ECO:0007669"/>
    <property type="project" value="TreeGrafter"/>
</dbReference>
<dbReference type="PANTHER" id="PTHR30543:SF31">
    <property type="entry name" value="NADPH-DEPENDENT AZOREDUCTASE AZR"/>
    <property type="match status" value="1"/>
</dbReference>
<dbReference type="InterPro" id="IPR005025">
    <property type="entry name" value="FMN_Rdtase-like_dom"/>
</dbReference>
<keyword evidence="4" id="KW-1185">Reference proteome</keyword>